<dbReference type="STRING" id="7574.A0A1S3JB58"/>
<dbReference type="InterPro" id="IPR014756">
    <property type="entry name" value="Ig_E-set"/>
</dbReference>
<dbReference type="PANTHER" id="PTHR22600">
    <property type="entry name" value="BETA-HEXOSAMINIDASE"/>
    <property type="match status" value="1"/>
</dbReference>
<dbReference type="Proteomes" id="UP000085678">
    <property type="component" value="Unplaced"/>
</dbReference>
<dbReference type="SMART" id="SM01081">
    <property type="entry name" value="CHB_HEX"/>
    <property type="match status" value="1"/>
</dbReference>
<dbReference type="RefSeq" id="XP_013407640.1">
    <property type="nucleotide sequence ID" value="XM_013552186.1"/>
</dbReference>
<feature type="active site" description="Proton donor" evidence="8">
    <location>
        <position position="565"/>
    </location>
</feature>
<dbReference type="InterPro" id="IPR017853">
    <property type="entry name" value="GH"/>
</dbReference>
<dbReference type="InterPro" id="IPR004866">
    <property type="entry name" value="CHB/HEX_N_dom"/>
</dbReference>
<dbReference type="SUPFAM" id="SSF49384">
    <property type="entry name" value="Carbohydrate-binding domain"/>
    <property type="match status" value="1"/>
</dbReference>
<comment type="similarity">
    <text evidence="2">Belongs to the glycosyl hydrolase 20 family.</text>
</comment>
<dbReference type="InterPro" id="IPR015882">
    <property type="entry name" value="HEX_bac_N"/>
</dbReference>
<evidence type="ECO:0000256" key="7">
    <source>
        <dbReference type="ARBA" id="ARBA00033000"/>
    </source>
</evidence>
<evidence type="ECO:0000256" key="1">
    <source>
        <dbReference type="ARBA" id="ARBA00001231"/>
    </source>
</evidence>
<keyword evidence="4" id="KW-0378">Hydrolase</keyword>
<gene>
    <name evidence="11" type="primary">LOC106171732</name>
</gene>
<dbReference type="KEGG" id="lak:106171732"/>
<evidence type="ECO:0000313" key="10">
    <source>
        <dbReference type="Proteomes" id="UP000085678"/>
    </source>
</evidence>
<dbReference type="InParanoid" id="A0A1S3JB58"/>
<dbReference type="Pfam" id="PF00728">
    <property type="entry name" value="Glyco_hydro_20"/>
    <property type="match status" value="1"/>
</dbReference>
<dbReference type="SUPFAM" id="SSF55545">
    <property type="entry name" value="beta-N-acetylhexosaminidase-like domain"/>
    <property type="match status" value="1"/>
</dbReference>
<evidence type="ECO:0000256" key="8">
    <source>
        <dbReference type="PIRSR" id="PIRSR625705-1"/>
    </source>
</evidence>
<evidence type="ECO:0000259" key="9">
    <source>
        <dbReference type="SMART" id="SM01081"/>
    </source>
</evidence>
<dbReference type="InterPro" id="IPR025705">
    <property type="entry name" value="Beta_hexosaminidase_sua/sub"/>
</dbReference>
<keyword evidence="5" id="KW-0326">Glycosidase</keyword>
<dbReference type="AlphaFoldDB" id="A0A1S3JB58"/>
<dbReference type="InterPro" id="IPR029018">
    <property type="entry name" value="Hex-like_dom2"/>
</dbReference>
<evidence type="ECO:0000256" key="4">
    <source>
        <dbReference type="ARBA" id="ARBA00022801"/>
    </source>
</evidence>
<feature type="domain" description="Chitobiase/beta-hexosaminidases N-terminal" evidence="9">
    <location>
        <begin position="71"/>
        <end position="246"/>
    </location>
</feature>
<organism evidence="10 11">
    <name type="scientific">Lingula anatina</name>
    <name type="common">Brachiopod</name>
    <name type="synonym">Lingula unguis</name>
    <dbReference type="NCBI Taxonomy" id="7574"/>
    <lineage>
        <taxon>Eukaryota</taxon>
        <taxon>Metazoa</taxon>
        <taxon>Spiralia</taxon>
        <taxon>Lophotrochozoa</taxon>
        <taxon>Brachiopoda</taxon>
        <taxon>Linguliformea</taxon>
        <taxon>Lingulata</taxon>
        <taxon>Lingulida</taxon>
        <taxon>Linguloidea</taxon>
        <taxon>Lingulidae</taxon>
        <taxon>Lingula</taxon>
    </lineage>
</organism>
<dbReference type="Pfam" id="PF02838">
    <property type="entry name" value="Glyco_hydro_20b"/>
    <property type="match status" value="1"/>
</dbReference>
<dbReference type="Pfam" id="PF03174">
    <property type="entry name" value="CHB_HEX_C"/>
    <property type="match status" value="1"/>
</dbReference>
<dbReference type="InterPro" id="IPR015883">
    <property type="entry name" value="Glyco_hydro_20_cat"/>
</dbReference>
<sequence length="903" mass="103672">MALKMSLRRLRIIVCAMIQSRRARRHLRFMRRTCCSGTMAIIILTMLLLLAAIYTARLPTKEQLHLNYIAESLDVKYYLIQNSKKEYMALTNTGDQPMNLTNVELYFYHMLRKIHLDSKFDGIAMELHHVDGSLFRLRFSKNTTTQVLQSQEKLVVSLKSSISTWARSDVSPNWYITSPGCTPVLLHCTVGEDLNFAKYFWEDSSGISDATRLSMHYSKAVERYNNNKNLKRFEIPPLYVIPTPVEIVADHTKPLNIRTNDWVVVADAGLEEGLPRRMLLPLSQDDPGKKVIRIRQGPVDVIIQGKAIHSKEAYRIDVSAQDERIEVTSPSTAGVFYAMQTIYSTMDEQGNIPQLKVQDAPRFSYRGTHIDVSRNFFQKDVILRTLQAMSKYKMNKLHFHLSDDEGWRLEIPGLPELTEIGARRCHDPTKVACLMPQLGSGPEATGLGSGFYTTSDYQEILDYAAHRHIEIIPEFDMPAHAHAAIQSMLLRYDKYISKDPQKASKYLLNDFNDDSEFSSVQLFTENVMNPCLSSTYVFIEHVIKSVIDLHKGHNSLKTIHLGGDEVPRGAWEKSTVCMQMGKSREELRQMFAEKIINITAKYQVDVILWDAIKKSDKDIVHKDQYNMPDNQISINVWDIGHSGQDIAHVLLKKGYKVILSNANYLYFDHPQIQDPEERGLYWASRSISLEHVFKYRPLCGGYQEKCKLVDQSENILGIQSQLWTETIRSADQFYYMLFPRLLAVAERSWHQAPWETDDTKADLMQEDWEKFASTLGLKELSELDSLGIWYRLPLPGAVFSKDGTLSANCEIPGFDIMYSVDFGQTWKVFHSGMVFHKDSGHIDSNDNREVWLAIRSHTLKRASDFVRLNFHTNEEQKLKLITDENDKPPLKLAEQSKFVPVSK</sequence>
<dbReference type="GO" id="GO:0005975">
    <property type="term" value="P:carbohydrate metabolic process"/>
    <property type="evidence" value="ECO:0007669"/>
    <property type="project" value="InterPro"/>
</dbReference>
<dbReference type="EC" id="3.2.1.52" evidence="3"/>
<evidence type="ECO:0000256" key="2">
    <source>
        <dbReference type="ARBA" id="ARBA00006285"/>
    </source>
</evidence>
<keyword evidence="10" id="KW-1185">Reference proteome</keyword>
<reference evidence="11" key="1">
    <citation type="submission" date="2025-08" db="UniProtKB">
        <authorList>
            <consortium name="RefSeq"/>
        </authorList>
    </citation>
    <scope>IDENTIFICATION</scope>
    <source>
        <tissue evidence="11">Gonads</tissue>
    </source>
</reference>
<dbReference type="Gene3D" id="2.60.40.10">
    <property type="entry name" value="Immunoglobulins"/>
    <property type="match status" value="1"/>
</dbReference>
<dbReference type="GO" id="GO:0030203">
    <property type="term" value="P:glycosaminoglycan metabolic process"/>
    <property type="evidence" value="ECO:0007669"/>
    <property type="project" value="TreeGrafter"/>
</dbReference>
<dbReference type="Pfam" id="PF03173">
    <property type="entry name" value="CHB_HEX"/>
    <property type="match status" value="1"/>
</dbReference>
<dbReference type="InterPro" id="IPR004867">
    <property type="entry name" value="CHB_C_dom"/>
</dbReference>
<evidence type="ECO:0000256" key="5">
    <source>
        <dbReference type="ARBA" id="ARBA00023295"/>
    </source>
</evidence>
<dbReference type="GO" id="GO:0030247">
    <property type="term" value="F:polysaccharide binding"/>
    <property type="evidence" value="ECO:0007669"/>
    <property type="project" value="InterPro"/>
</dbReference>
<dbReference type="OrthoDB" id="428480at2759"/>
<evidence type="ECO:0000313" key="11">
    <source>
        <dbReference type="RefSeq" id="XP_013407640.1"/>
    </source>
</evidence>
<dbReference type="PANTHER" id="PTHR22600:SF57">
    <property type="entry name" value="BETA-N-ACETYLHEXOSAMINIDASE"/>
    <property type="match status" value="1"/>
</dbReference>
<protein>
    <recommendedName>
        <fullName evidence="3">beta-N-acetylhexosaminidase</fullName>
        <ecNumber evidence="3">3.2.1.52</ecNumber>
    </recommendedName>
    <alternativeName>
        <fullName evidence="6">Beta-N-acetylhexosaminidase</fullName>
    </alternativeName>
    <alternativeName>
        <fullName evidence="7">N-acetyl-beta-glucosaminidase</fullName>
    </alternativeName>
</protein>
<dbReference type="InterPro" id="IPR013783">
    <property type="entry name" value="Ig-like_fold"/>
</dbReference>
<dbReference type="InterPro" id="IPR012291">
    <property type="entry name" value="CBM2_carb-bd_dom_sf"/>
</dbReference>
<dbReference type="GeneID" id="106171732"/>
<name>A0A1S3JB58_LINAN</name>
<dbReference type="GO" id="GO:0016020">
    <property type="term" value="C:membrane"/>
    <property type="evidence" value="ECO:0007669"/>
    <property type="project" value="TreeGrafter"/>
</dbReference>
<proteinExistence type="inferred from homology"/>
<dbReference type="SUPFAM" id="SSF81296">
    <property type="entry name" value="E set domains"/>
    <property type="match status" value="1"/>
</dbReference>
<dbReference type="GO" id="GO:0004563">
    <property type="term" value="F:beta-N-acetylhexosaminidase activity"/>
    <property type="evidence" value="ECO:0007669"/>
    <property type="project" value="UniProtKB-EC"/>
</dbReference>
<evidence type="ECO:0000256" key="6">
    <source>
        <dbReference type="ARBA" id="ARBA00030512"/>
    </source>
</evidence>
<dbReference type="PRINTS" id="PR00738">
    <property type="entry name" value="GLHYDRLASE20"/>
</dbReference>
<comment type="catalytic activity">
    <reaction evidence="1">
        <text>Hydrolysis of terminal non-reducing N-acetyl-D-hexosamine residues in N-acetyl-beta-D-hexosaminides.</text>
        <dbReference type="EC" id="3.2.1.52"/>
    </reaction>
</comment>
<dbReference type="SUPFAM" id="SSF51445">
    <property type="entry name" value="(Trans)glycosidases"/>
    <property type="match status" value="1"/>
</dbReference>
<evidence type="ECO:0000256" key="3">
    <source>
        <dbReference type="ARBA" id="ARBA00012663"/>
    </source>
</evidence>
<dbReference type="Gene3D" id="3.20.20.80">
    <property type="entry name" value="Glycosidases"/>
    <property type="match status" value="1"/>
</dbReference>
<dbReference type="Gene3D" id="3.30.379.10">
    <property type="entry name" value="Chitobiase/beta-hexosaminidase domain 2-like"/>
    <property type="match status" value="1"/>
</dbReference>
<accession>A0A1S3JB58</accession>
<dbReference type="InterPro" id="IPR008965">
    <property type="entry name" value="CBM2/CBM3_carb-bd_dom_sf"/>
</dbReference>
<dbReference type="Gene3D" id="2.60.40.290">
    <property type="match status" value="1"/>
</dbReference>